<dbReference type="CDD" id="cd01169">
    <property type="entry name" value="HMPP_kinase"/>
    <property type="match status" value="1"/>
</dbReference>
<keyword evidence="5 8" id="KW-0418">Kinase</keyword>
<dbReference type="SUPFAM" id="SSF53613">
    <property type="entry name" value="Ribokinase-like"/>
    <property type="match status" value="1"/>
</dbReference>
<keyword evidence="9" id="KW-1185">Reference proteome</keyword>
<evidence type="ECO:0000256" key="3">
    <source>
        <dbReference type="ARBA" id="ARBA00022679"/>
    </source>
</evidence>
<dbReference type="GO" id="GO:0009228">
    <property type="term" value="P:thiamine biosynthetic process"/>
    <property type="evidence" value="ECO:0007669"/>
    <property type="project" value="InterPro"/>
</dbReference>
<dbReference type="FunFam" id="3.40.1190.20:FF:000003">
    <property type="entry name" value="Phosphomethylpyrimidine kinase ThiD"/>
    <property type="match status" value="1"/>
</dbReference>
<dbReference type="GO" id="GO:0005524">
    <property type="term" value="F:ATP binding"/>
    <property type="evidence" value="ECO:0007669"/>
    <property type="project" value="UniProtKB-KW"/>
</dbReference>
<dbReference type="NCBIfam" id="TIGR00097">
    <property type="entry name" value="HMP-P_kinase"/>
    <property type="match status" value="1"/>
</dbReference>
<keyword evidence="6" id="KW-0067">ATP-binding</keyword>
<reference evidence="8 9" key="1">
    <citation type="submission" date="2018-06" db="EMBL/GenBank/DDBJ databases">
        <authorList>
            <consortium name="Pathogen Informatics"/>
            <person name="Doyle S."/>
        </authorList>
    </citation>
    <scope>NUCLEOTIDE SEQUENCE [LARGE SCALE GENOMIC DNA]</scope>
    <source>
        <strain evidence="8 9">NCTC11190</strain>
    </source>
</reference>
<organism evidence="8 9">
    <name type="scientific">Rikenella microfusus</name>
    <dbReference type="NCBI Taxonomy" id="28139"/>
    <lineage>
        <taxon>Bacteria</taxon>
        <taxon>Pseudomonadati</taxon>
        <taxon>Bacteroidota</taxon>
        <taxon>Bacteroidia</taxon>
        <taxon>Bacteroidales</taxon>
        <taxon>Rikenellaceae</taxon>
        <taxon>Rikenella</taxon>
    </lineage>
</organism>
<dbReference type="GO" id="GO:0005829">
    <property type="term" value="C:cytosol"/>
    <property type="evidence" value="ECO:0007669"/>
    <property type="project" value="TreeGrafter"/>
</dbReference>
<dbReference type="PANTHER" id="PTHR20858:SF17">
    <property type="entry name" value="HYDROXYMETHYLPYRIMIDINE_PHOSPHOMETHYLPYRIMIDINE KINASE THI20-RELATED"/>
    <property type="match status" value="1"/>
</dbReference>
<evidence type="ECO:0000259" key="7">
    <source>
        <dbReference type="Pfam" id="PF08543"/>
    </source>
</evidence>
<keyword evidence="3 8" id="KW-0808">Transferase</keyword>
<dbReference type="STRING" id="880526.GCA_000427365_02336"/>
<dbReference type="OrthoDB" id="9810880at2"/>
<evidence type="ECO:0000313" key="8">
    <source>
        <dbReference type="EMBL" id="SUE34099.1"/>
    </source>
</evidence>
<protein>
    <recommendedName>
        <fullName evidence="2">hydroxymethylpyrimidine kinase</fullName>
        <ecNumber evidence="2">2.7.1.49</ecNumber>
    </recommendedName>
</protein>
<keyword evidence="4" id="KW-0547">Nucleotide-binding</keyword>
<dbReference type="PANTHER" id="PTHR20858">
    <property type="entry name" value="PHOSPHOMETHYLPYRIMIDINE KINASE"/>
    <property type="match status" value="1"/>
</dbReference>
<proteinExistence type="predicted"/>
<name>A0A379MTN0_9BACT</name>
<dbReference type="InterPro" id="IPR004399">
    <property type="entry name" value="HMP/HMP-P_kinase_dom"/>
</dbReference>
<comment type="pathway">
    <text evidence="1">Cofactor biosynthesis; thiamine diphosphate biosynthesis.</text>
</comment>
<evidence type="ECO:0000256" key="1">
    <source>
        <dbReference type="ARBA" id="ARBA00004948"/>
    </source>
</evidence>
<dbReference type="EC" id="2.7.1.49" evidence="2"/>
<dbReference type="InterPro" id="IPR029056">
    <property type="entry name" value="Ribokinase-like"/>
</dbReference>
<dbReference type="Pfam" id="PF08543">
    <property type="entry name" value="Phos_pyr_kin"/>
    <property type="match status" value="1"/>
</dbReference>
<dbReference type="RefSeq" id="WP_027291848.1">
    <property type="nucleotide sequence ID" value="NZ_CANTWR010000011.1"/>
</dbReference>
<dbReference type="Proteomes" id="UP000255233">
    <property type="component" value="Unassembled WGS sequence"/>
</dbReference>
<evidence type="ECO:0000256" key="5">
    <source>
        <dbReference type="ARBA" id="ARBA00022777"/>
    </source>
</evidence>
<dbReference type="Gene3D" id="3.40.1190.20">
    <property type="match status" value="1"/>
</dbReference>
<feature type="domain" description="Pyridoxamine kinase/Phosphomethylpyrimidine kinase" evidence="7">
    <location>
        <begin position="11"/>
        <end position="259"/>
    </location>
</feature>
<dbReference type="AlphaFoldDB" id="A0A379MTN0"/>
<dbReference type="InterPro" id="IPR013749">
    <property type="entry name" value="PM/HMP-P_kinase-1"/>
</dbReference>
<accession>A0A379MTN0</accession>
<evidence type="ECO:0000256" key="4">
    <source>
        <dbReference type="ARBA" id="ARBA00022741"/>
    </source>
</evidence>
<sequence length="266" mass="27973">MKRILTIAGSDSGGGAGIQADIKTISALGCYASSVITAVTAQNTLGVAAVEPLSPEIIEKQIRAVLDDIGADAVKIGMLATAEIVERVAALMKEYDPPFIVLDPVLVATSGDVLTEGSATEAIVARLMPLATVTTPNIPEAERLTGLTIESAMDYEPVWTALREQGAKALLLKGGHLMNDTLTDTLFTAREQLPRVYTHERIDTQNTHGTGCTLSSALASYLALGHPLSRAVGHAADFIHNAIAAGADLRIGEGHGPVDHFFGFRH</sequence>
<gene>
    <name evidence="8" type="primary">thiD</name>
    <name evidence="8" type="ORF">NCTC11190_01316</name>
</gene>
<evidence type="ECO:0000256" key="6">
    <source>
        <dbReference type="ARBA" id="ARBA00022840"/>
    </source>
</evidence>
<dbReference type="GO" id="GO:0008972">
    <property type="term" value="F:phosphomethylpyrimidine kinase activity"/>
    <property type="evidence" value="ECO:0007669"/>
    <property type="project" value="InterPro"/>
</dbReference>
<dbReference type="EMBL" id="UGVL01000001">
    <property type="protein sequence ID" value="SUE34099.1"/>
    <property type="molecule type" value="Genomic_DNA"/>
</dbReference>
<dbReference type="GO" id="GO:0008902">
    <property type="term" value="F:hydroxymethylpyrimidine kinase activity"/>
    <property type="evidence" value="ECO:0007669"/>
    <property type="project" value="UniProtKB-EC"/>
</dbReference>
<evidence type="ECO:0000313" key="9">
    <source>
        <dbReference type="Proteomes" id="UP000255233"/>
    </source>
</evidence>
<evidence type="ECO:0000256" key="2">
    <source>
        <dbReference type="ARBA" id="ARBA00012135"/>
    </source>
</evidence>